<dbReference type="KEGG" id="nak:EH165_02585"/>
<evidence type="ECO:0000313" key="2">
    <source>
        <dbReference type="Proteomes" id="UP000268084"/>
    </source>
</evidence>
<dbReference type="Proteomes" id="UP000268084">
    <property type="component" value="Chromosome"/>
</dbReference>
<proteinExistence type="predicted"/>
<protein>
    <submittedName>
        <fullName evidence="1">Uncharacterized protein</fullName>
    </submittedName>
</protein>
<dbReference type="EMBL" id="CP034170">
    <property type="protein sequence ID" value="AZI57207.1"/>
    <property type="molecule type" value="Genomic_DNA"/>
</dbReference>
<dbReference type="AlphaFoldDB" id="A0A3G8ZK94"/>
<keyword evidence="2" id="KW-1185">Reference proteome</keyword>
<organism evidence="1 2">
    <name type="scientific">Nakamurella antarctica</name>
    <dbReference type="NCBI Taxonomy" id="1902245"/>
    <lineage>
        <taxon>Bacteria</taxon>
        <taxon>Bacillati</taxon>
        <taxon>Actinomycetota</taxon>
        <taxon>Actinomycetes</taxon>
        <taxon>Nakamurellales</taxon>
        <taxon>Nakamurellaceae</taxon>
        <taxon>Nakamurella</taxon>
    </lineage>
</organism>
<dbReference type="RefSeq" id="WP_124797892.1">
    <property type="nucleotide sequence ID" value="NZ_CP034170.1"/>
</dbReference>
<name>A0A3G8ZK94_9ACTN</name>
<gene>
    <name evidence="1" type="ORF">EH165_02585</name>
</gene>
<reference evidence="1 2" key="2">
    <citation type="submission" date="2018-12" db="EMBL/GenBank/DDBJ databases">
        <title>Nakamurella antarcticus sp. nov., isolated from Antarctica South Shetland Islands soil.</title>
        <authorList>
            <person name="Peng F."/>
        </authorList>
    </citation>
    <scope>NUCLEOTIDE SEQUENCE [LARGE SCALE GENOMIC DNA]</scope>
    <source>
        <strain evidence="1 2">S14-144</strain>
    </source>
</reference>
<evidence type="ECO:0000313" key="1">
    <source>
        <dbReference type="EMBL" id="AZI57207.1"/>
    </source>
</evidence>
<accession>A0A3G8ZK94</accession>
<reference evidence="1 2" key="1">
    <citation type="submission" date="2018-11" db="EMBL/GenBank/DDBJ databases">
        <authorList>
            <person name="Da X."/>
        </authorList>
    </citation>
    <scope>NUCLEOTIDE SEQUENCE [LARGE SCALE GENOMIC DNA]</scope>
    <source>
        <strain evidence="1 2">S14-144</strain>
    </source>
</reference>
<sequence length="194" mass="20385">MRIAPEHSLKEMPAALSAVLATLSENLGPLGGDLEAMLGVLADDLTAAVPSFLGLTINVRVGMTTLTFSTMDPDRGVAVAASLAMPAAHVESSTRMTFYASRRRAFAALATDAQNWTEFTGGFDLDGEDMVEIPDPAATLLDFDAINQVLGVLMETGLSIEGARSNLENRTAAFGGTAAEMAELLLACNDFMDP</sequence>